<dbReference type="Proteomes" id="UP000094313">
    <property type="component" value="Chromosome"/>
</dbReference>
<name>A0A1D7QBX7_9SPHI</name>
<organism evidence="8 9">
    <name type="scientific">Pedobacter steynii</name>
    <dbReference type="NCBI Taxonomy" id="430522"/>
    <lineage>
        <taxon>Bacteria</taxon>
        <taxon>Pseudomonadati</taxon>
        <taxon>Bacteroidota</taxon>
        <taxon>Sphingobacteriia</taxon>
        <taxon>Sphingobacteriales</taxon>
        <taxon>Sphingobacteriaceae</taxon>
        <taxon>Pedobacter</taxon>
    </lineage>
</organism>
<evidence type="ECO:0000256" key="4">
    <source>
        <dbReference type="ARBA" id="ARBA00023136"/>
    </source>
</evidence>
<keyword evidence="5" id="KW-0998">Cell outer membrane</keyword>
<keyword evidence="4" id="KW-0472">Membrane</keyword>
<dbReference type="OrthoDB" id="618454at2"/>
<dbReference type="InterPro" id="IPR011990">
    <property type="entry name" value="TPR-like_helical_dom_sf"/>
</dbReference>
<dbReference type="GO" id="GO:0009279">
    <property type="term" value="C:cell outer membrane"/>
    <property type="evidence" value="ECO:0007669"/>
    <property type="project" value="UniProtKB-SubCell"/>
</dbReference>
<comment type="similarity">
    <text evidence="2">Belongs to the SusD family.</text>
</comment>
<protein>
    <recommendedName>
        <fullName evidence="10">Starch-binding associating with outer membrane</fullName>
    </recommendedName>
</protein>
<evidence type="ECO:0000313" key="8">
    <source>
        <dbReference type="EMBL" id="AOM76198.1"/>
    </source>
</evidence>
<feature type="domain" description="SusD-like N-terminal" evidence="7">
    <location>
        <begin position="110"/>
        <end position="246"/>
    </location>
</feature>
<dbReference type="Pfam" id="PF14322">
    <property type="entry name" value="SusD-like_3"/>
    <property type="match status" value="1"/>
</dbReference>
<evidence type="ECO:0000256" key="2">
    <source>
        <dbReference type="ARBA" id="ARBA00006275"/>
    </source>
</evidence>
<evidence type="ECO:0000259" key="6">
    <source>
        <dbReference type="Pfam" id="PF07980"/>
    </source>
</evidence>
<evidence type="ECO:0000256" key="5">
    <source>
        <dbReference type="ARBA" id="ARBA00023237"/>
    </source>
</evidence>
<keyword evidence="3" id="KW-0732">Signal</keyword>
<dbReference type="AlphaFoldDB" id="A0A1D7QBX7"/>
<dbReference type="Pfam" id="PF07980">
    <property type="entry name" value="SusD_RagB"/>
    <property type="match status" value="1"/>
</dbReference>
<dbReference type="SUPFAM" id="SSF48452">
    <property type="entry name" value="TPR-like"/>
    <property type="match status" value="1"/>
</dbReference>
<dbReference type="InterPro" id="IPR033985">
    <property type="entry name" value="SusD-like_N"/>
</dbReference>
<evidence type="ECO:0000313" key="9">
    <source>
        <dbReference type="Proteomes" id="UP000094313"/>
    </source>
</evidence>
<dbReference type="RefSeq" id="WP_069377894.1">
    <property type="nucleotide sequence ID" value="NZ_CP017141.1"/>
</dbReference>
<dbReference type="KEGG" id="psty:BFS30_02870"/>
<evidence type="ECO:0000256" key="3">
    <source>
        <dbReference type="ARBA" id="ARBA00022729"/>
    </source>
</evidence>
<evidence type="ECO:0000256" key="1">
    <source>
        <dbReference type="ARBA" id="ARBA00004442"/>
    </source>
</evidence>
<dbReference type="InterPro" id="IPR012944">
    <property type="entry name" value="SusD_RagB_dom"/>
</dbReference>
<sequence length="495" mass="54989">MKQLYISLFAVGLMFTAGCKKELYKDPIGLITPEQVSTDPTLNTVVSSVDASYRMLSYTLNLMGNWDWSGGKVIRPDVILQDIAGGDVLKKWNPDGDQPWMDDIAGFRFTSENGGFNGVWAFNYQGISKANLALSYLTDEALIAKIGMEATLRSRLLGEAYFLRAYYYFDLVNNFGDVPIITKPLKTFNEAYEVARTVPQSQAWALINDDLSKAKAALPATKFSSTAEKWRVSKGAVVALQAKVALYNQKWTEVIALVTELEGMGMYTLNANYFDNFNVSKEFNDNEVIFAYDHISGQTVRKGNGISALLDWGFFAPSADFLNAFETNDPRLAYTVNVTDKNVNKLLGSLNGANKGNDDGPSNKIMIRMADVLLWKAEAYNENNAYVNAITIINNIRRRARTSPTAAGGIAPIGTLPDRSVAVTNKAQIKSWLMQERRVELGFEGQRLNDLKRWKTAKTVLTALGKNFQDHNYLYPVPQGEVDKSGKAIVQNPGY</sequence>
<dbReference type="Gene3D" id="1.25.40.390">
    <property type="match status" value="1"/>
</dbReference>
<dbReference type="PROSITE" id="PS51257">
    <property type="entry name" value="PROKAR_LIPOPROTEIN"/>
    <property type="match status" value="1"/>
</dbReference>
<keyword evidence="9" id="KW-1185">Reference proteome</keyword>
<accession>A0A1D7QBX7</accession>
<gene>
    <name evidence="8" type="ORF">BFS30_02870</name>
</gene>
<reference evidence="8 9" key="1">
    <citation type="submission" date="2016-08" db="EMBL/GenBank/DDBJ databases">
        <authorList>
            <person name="Seilhamer J.J."/>
        </authorList>
    </citation>
    <scope>NUCLEOTIDE SEQUENCE [LARGE SCALE GENOMIC DNA]</scope>
    <source>
        <strain evidence="8 9">DX4</strain>
    </source>
</reference>
<evidence type="ECO:0008006" key="10">
    <source>
        <dbReference type="Google" id="ProtNLM"/>
    </source>
</evidence>
<feature type="domain" description="RagB/SusD" evidence="6">
    <location>
        <begin position="334"/>
        <end position="470"/>
    </location>
</feature>
<proteinExistence type="inferred from homology"/>
<comment type="subcellular location">
    <subcellularLocation>
        <location evidence="1">Cell outer membrane</location>
    </subcellularLocation>
</comment>
<dbReference type="EMBL" id="CP017141">
    <property type="protein sequence ID" value="AOM76198.1"/>
    <property type="molecule type" value="Genomic_DNA"/>
</dbReference>
<evidence type="ECO:0000259" key="7">
    <source>
        <dbReference type="Pfam" id="PF14322"/>
    </source>
</evidence>